<dbReference type="STRING" id="73044.GCA_000725795_04854"/>
<evidence type="ECO:0000259" key="1">
    <source>
        <dbReference type="Pfam" id="PF24043"/>
    </source>
</evidence>
<name>A0A4P6U5G6_STRSO</name>
<dbReference type="Pfam" id="PF24043">
    <property type="entry name" value="DUF7352"/>
    <property type="match status" value="1"/>
</dbReference>
<protein>
    <recommendedName>
        <fullName evidence="1">DUF7352 domain-containing protein</fullName>
    </recommendedName>
</protein>
<geneLocation type="plasmid" evidence="2">
    <name>unnamed</name>
</geneLocation>
<dbReference type="Proteomes" id="UP000292547">
    <property type="component" value="Plasmid unnamed"/>
</dbReference>
<sequence>MTTPPPQAIIHRIELPIDDRPHGIDLTGEILHTAIRRPNVVDVWYQARPAGMDPMRRSFQVVGTGQPIPTHLGFYIHAGYKGTAITPDGQLVWHVLENWCPHPNIVETTELRDKPGYGTGICECCPVVLRGDGNGGWLPI</sequence>
<dbReference type="OrthoDB" id="3483425at2"/>
<evidence type="ECO:0000313" key="2">
    <source>
        <dbReference type="EMBL" id="QBJ94471.1"/>
    </source>
</evidence>
<dbReference type="RefSeq" id="WP_031182965.1">
    <property type="nucleotide sequence ID" value="NZ_CP032230.1"/>
</dbReference>
<proteinExistence type="predicted"/>
<dbReference type="GeneID" id="300102997"/>
<keyword evidence="3" id="KW-1185">Reference proteome</keyword>
<dbReference type="KEGG" id="sseo:D0Z67_29315"/>
<reference evidence="2 3" key="1">
    <citation type="submission" date="2018-08" db="EMBL/GenBank/DDBJ databases">
        <title>The complete genome sequence of Streptomyces seoulensis, a pioneer strain for nickel superoxide dismutase discovery.</title>
        <authorList>
            <person name="Shin J."/>
            <person name="Lee J.-S."/>
            <person name="Lee E.-J."/>
            <person name="Youn H.-D."/>
        </authorList>
    </citation>
    <scope>NUCLEOTIDE SEQUENCE [LARGE SCALE GENOMIC DNA]</scope>
    <source>
        <strain evidence="2 3">KCTC 9819</strain>
        <plasmid evidence="2 3">unnamed</plasmid>
    </source>
</reference>
<evidence type="ECO:0000313" key="3">
    <source>
        <dbReference type="Proteomes" id="UP000292547"/>
    </source>
</evidence>
<organism evidence="2 3">
    <name type="scientific">Streptomyces seoulensis</name>
    <dbReference type="NCBI Taxonomy" id="73044"/>
    <lineage>
        <taxon>Bacteria</taxon>
        <taxon>Bacillati</taxon>
        <taxon>Actinomycetota</taxon>
        <taxon>Actinomycetes</taxon>
        <taxon>Kitasatosporales</taxon>
        <taxon>Streptomycetaceae</taxon>
        <taxon>Streptomyces</taxon>
    </lineage>
</organism>
<dbReference type="AlphaFoldDB" id="A0A4P6U5G6"/>
<feature type="domain" description="DUF7352" evidence="1">
    <location>
        <begin position="9"/>
        <end position="103"/>
    </location>
</feature>
<dbReference type="EMBL" id="CP032230">
    <property type="protein sequence ID" value="QBJ94471.1"/>
    <property type="molecule type" value="Genomic_DNA"/>
</dbReference>
<accession>A0A4P6U5G6</accession>
<keyword evidence="2" id="KW-0614">Plasmid</keyword>
<dbReference type="InterPro" id="IPR055776">
    <property type="entry name" value="DUF7352"/>
</dbReference>
<gene>
    <name evidence="2" type="ORF">D0Z67_29315</name>
</gene>